<dbReference type="GO" id="GO:0016852">
    <property type="term" value="F:sirohydrochlorin cobaltochelatase activity"/>
    <property type="evidence" value="ECO:0007669"/>
    <property type="project" value="InterPro"/>
</dbReference>
<reference evidence="3" key="1">
    <citation type="submission" date="2017-09" db="EMBL/GenBank/DDBJ databases">
        <authorList>
            <person name="Regsiter A."/>
            <person name="William W."/>
        </authorList>
    </citation>
    <scope>NUCLEOTIDE SEQUENCE [LARGE SCALE GENOMIC DNA]</scope>
    <source>
        <strain evidence="3">500-1</strain>
    </source>
</reference>
<dbReference type="KEGG" id="pprf:DPRO_3927"/>
<feature type="chain" id="PRO_5012699828" evidence="1">
    <location>
        <begin position="28"/>
        <end position="329"/>
    </location>
</feature>
<keyword evidence="1" id="KW-0732">Signal</keyword>
<dbReference type="Pfam" id="PF06180">
    <property type="entry name" value="CbiK"/>
    <property type="match status" value="1"/>
</dbReference>
<dbReference type="InterPro" id="IPR010388">
    <property type="entry name" value="Anaerobic_Co-chelatase"/>
</dbReference>
<keyword evidence="3" id="KW-1185">Reference proteome</keyword>
<dbReference type="Proteomes" id="UP000219215">
    <property type="component" value="Chromosome DPRO"/>
</dbReference>
<dbReference type="CDD" id="cd03413">
    <property type="entry name" value="CbiK_C"/>
    <property type="match status" value="1"/>
</dbReference>
<dbReference type="EMBL" id="LT907975">
    <property type="protein sequence ID" value="SOB60846.1"/>
    <property type="molecule type" value="Genomic_DNA"/>
</dbReference>
<organism evidence="2 3">
    <name type="scientific">Pseudodesulfovibrio profundus</name>
    <dbReference type="NCBI Taxonomy" id="57320"/>
    <lineage>
        <taxon>Bacteria</taxon>
        <taxon>Pseudomonadati</taxon>
        <taxon>Thermodesulfobacteriota</taxon>
        <taxon>Desulfovibrionia</taxon>
        <taxon>Desulfovibrionales</taxon>
        <taxon>Desulfovibrionaceae</taxon>
    </lineage>
</organism>
<gene>
    <name evidence="2" type="ORF">DPRO_3927</name>
</gene>
<dbReference type="Gene3D" id="3.40.50.1400">
    <property type="match status" value="2"/>
</dbReference>
<name>A0A2C8FEJ0_9BACT</name>
<dbReference type="OrthoDB" id="9770331at2"/>
<evidence type="ECO:0000313" key="2">
    <source>
        <dbReference type="EMBL" id="SOB60846.1"/>
    </source>
</evidence>
<feature type="signal peptide" evidence="1">
    <location>
        <begin position="1"/>
        <end position="27"/>
    </location>
</feature>
<dbReference type="RefSeq" id="WP_097013515.1">
    <property type="nucleotide sequence ID" value="NZ_LT907975.1"/>
</dbReference>
<sequence>MTLLTRRTLVPALLIFFCLVTTLPAKAGHHVSEPAKKAIVLAAFGTSYPKTLESILNIRNKVAAEFPDIHIRLAFTSDIIRGIWQKRQSNEQWLKENPSIPEDILYVKSPLATLGLLQDAGYKDIAVQPLHIFAGEEFADLKAVMVGLRSIKTVKAKWQPFTSLRLGRPALGMPGDKYPYMDDIRTAVDALAHDVEDAKANNAALVYMGHGNDFYSTGIYAEFQREMQAVHGYPVFVGCVEGFPNFNDLLAALKASGKKNVLMKPFMVVAGDHASNDMAGDEDDSWKVMLTKAGFNVKTELRGLGSVDAFAQMYVDHLKDALSQTHMLP</sequence>
<protein>
    <submittedName>
        <fullName evidence="2">Anaerobic cobalt chelatase</fullName>
    </submittedName>
</protein>
<dbReference type="AlphaFoldDB" id="A0A2C8FEJ0"/>
<evidence type="ECO:0000313" key="3">
    <source>
        <dbReference type="Proteomes" id="UP000219215"/>
    </source>
</evidence>
<evidence type="ECO:0000256" key="1">
    <source>
        <dbReference type="SAM" id="SignalP"/>
    </source>
</evidence>
<dbReference type="GO" id="GO:0019251">
    <property type="term" value="P:anaerobic cobalamin biosynthetic process"/>
    <property type="evidence" value="ECO:0007669"/>
    <property type="project" value="InterPro"/>
</dbReference>
<dbReference type="SUPFAM" id="SSF53800">
    <property type="entry name" value="Chelatase"/>
    <property type="match status" value="1"/>
</dbReference>
<proteinExistence type="predicted"/>
<accession>A0A2C8FEJ0</accession>